<dbReference type="GeneID" id="4617066"/>
<keyword evidence="5" id="KW-1185">Reference proteome</keyword>
<name>A1RTN7_PYRIL</name>
<evidence type="ECO:0000313" key="4">
    <source>
        <dbReference type="EMBL" id="ABL88319.1"/>
    </source>
</evidence>
<dbReference type="EMBL" id="CP000504">
    <property type="protein sequence ID" value="ABL88319.1"/>
    <property type="molecule type" value="Genomic_DNA"/>
</dbReference>
<accession>A1RTN7</accession>
<evidence type="ECO:0000313" key="5">
    <source>
        <dbReference type="Proteomes" id="UP000002595"/>
    </source>
</evidence>
<evidence type="ECO:0000256" key="1">
    <source>
        <dbReference type="PROSITE-ProRule" id="PRU00520"/>
    </source>
</evidence>
<dbReference type="AlphaFoldDB" id="A1RTN7"/>
<gene>
    <name evidence="4" type="ordered locus">Pisl_1148</name>
</gene>
<reference evidence="4" key="1">
    <citation type="submission" date="2006-12" db="EMBL/GenBank/DDBJ databases">
        <title>Complete sequence of Pyrobaculum islandicum DSM 4184.</title>
        <authorList>
            <person name="Copeland A."/>
            <person name="Lucas S."/>
            <person name="Lapidus A."/>
            <person name="Barry K."/>
            <person name="Detter J.C."/>
            <person name="Glavina del Rio T."/>
            <person name="Dalin E."/>
            <person name="Tice H."/>
            <person name="Pitluck S."/>
            <person name="Meincke L."/>
            <person name="Brettin T."/>
            <person name="Bruce D."/>
            <person name="Han C."/>
            <person name="Tapia R."/>
            <person name="Gilna P."/>
            <person name="Schmutz J."/>
            <person name="Larimer F."/>
            <person name="Land M."/>
            <person name="Hauser L."/>
            <person name="Kyrpides N."/>
            <person name="Mikhailova N."/>
            <person name="Cozen A.E."/>
            <person name="Fitz-Gibbon S.T."/>
            <person name="House C.H."/>
            <person name="Saltikov C."/>
            <person name="Lowe T."/>
            <person name="Richardson P."/>
        </authorList>
    </citation>
    <scope>NUCLEOTIDE SEQUENCE [LARGE SCALE GENOMIC DNA]</scope>
    <source>
        <strain evidence="4">DSM 4184</strain>
    </source>
</reference>
<dbReference type="eggNOG" id="arCOG01674">
    <property type="taxonomic scope" value="Archaea"/>
</dbReference>
<sequence>MKRVVVRARGDIDLPGVPILRILKSEAMKNGVFGEAYVRGDVLYAVFEGPDESVDRLVKFLPMASPAIKIREIEIREEKYRGDYKEFKLS</sequence>
<dbReference type="InterPro" id="IPR036046">
    <property type="entry name" value="Acylphosphatase-like_dom_sf"/>
</dbReference>
<dbReference type="SUPFAM" id="SSF54975">
    <property type="entry name" value="Acylphosphatase/BLUF domain-like"/>
    <property type="match status" value="1"/>
</dbReference>
<organism evidence="4 5">
    <name type="scientific">Pyrobaculum islandicum (strain DSM 4184 / JCM 9189 / GEO3)</name>
    <dbReference type="NCBI Taxonomy" id="384616"/>
    <lineage>
        <taxon>Archaea</taxon>
        <taxon>Thermoproteota</taxon>
        <taxon>Thermoprotei</taxon>
        <taxon>Thermoproteales</taxon>
        <taxon>Thermoproteaceae</taxon>
        <taxon>Pyrobaculum</taxon>
    </lineage>
</organism>
<dbReference type="InterPro" id="IPR001792">
    <property type="entry name" value="Acylphosphatase-like_dom"/>
</dbReference>
<dbReference type="STRING" id="384616.Pisl_1148"/>
<proteinExistence type="inferred from homology"/>
<dbReference type="KEGG" id="pis:Pisl_1148"/>
<comment type="similarity">
    <text evidence="2">Belongs to the acylphosphatase family.</text>
</comment>
<dbReference type="Gene3D" id="3.30.70.100">
    <property type="match status" value="1"/>
</dbReference>
<dbReference type="Pfam" id="PF00708">
    <property type="entry name" value="Acylphosphatase"/>
    <property type="match status" value="1"/>
</dbReference>
<protein>
    <recommendedName>
        <fullName evidence="3">Acylphosphatase-like domain-containing protein</fullName>
    </recommendedName>
</protein>
<dbReference type="PROSITE" id="PS51160">
    <property type="entry name" value="ACYLPHOSPHATASE_3"/>
    <property type="match status" value="1"/>
</dbReference>
<evidence type="ECO:0000259" key="3">
    <source>
        <dbReference type="PROSITE" id="PS51160"/>
    </source>
</evidence>
<evidence type="ECO:0000256" key="2">
    <source>
        <dbReference type="RuleBase" id="RU004168"/>
    </source>
</evidence>
<dbReference type="OrthoDB" id="26946at2157"/>
<feature type="domain" description="Acylphosphatase-like" evidence="3">
    <location>
        <begin position="3"/>
        <end position="90"/>
    </location>
</feature>
<dbReference type="Proteomes" id="UP000002595">
    <property type="component" value="Chromosome"/>
</dbReference>
<dbReference type="HOGENOM" id="CLU_141932_1_0_2"/>
<dbReference type="RefSeq" id="WP_011762894.1">
    <property type="nucleotide sequence ID" value="NC_008701.1"/>
</dbReference>
<comment type="caution">
    <text evidence="1">Lacks conserved residue(s) required for the propagation of feature annotation.</text>
</comment>